<dbReference type="AlphaFoldDB" id="A0AAV9MKT1"/>
<accession>A0AAV9MKT1</accession>
<organism evidence="1 2">
    <name type="scientific">Solanum pinnatisectum</name>
    <name type="common">tansyleaf nightshade</name>
    <dbReference type="NCBI Taxonomy" id="50273"/>
    <lineage>
        <taxon>Eukaryota</taxon>
        <taxon>Viridiplantae</taxon>
        <taxon>Streptophyta</taxon>
        <taxon>Embryophyta</taxon>
        <taxon>Tracheophyta</taxon>
        <taxon>Spermatophyta</taxon>
        <taxon>Magnoliopsida</taxon>
        <taxon>eudicotyledons</taxon>
        <taxon>Gunneridae</taxon>
        <taxon>Pentapetalae</taxon>
        <taxon>asterids</taxon>
        <taxon>lamiids</taxon>
        <taxon>Solanales</taxon>
        <taxon>Solanaceae</taxon>
        <taxon>Solanoideae</taxon>
        <taxon>Solaneae</taxon>
        <taxon>Solanum</taxon>
    </lineage>
</organism>
<proteinExistence type="predicted"/>
<sequence length="129" mass="15058">MYYRNKFNRKILKGYEVGQTDLTKINVLDAINFAILAWTTNVRSLKEIVDTIEKSNVDDEVEDDTIPLEPVTRKEALIASRTLHNFMVQFEKTTPELLDAIRKVRDELQLDLNFNKKQNTIESYFTKSS</sequence>
<dbReference type="EMBL" id="JAWPEI010000001">
    <property type="protein sequence ID" value="KAK4737655.1"/>
    <property type="molecule type" value="Genomic_DNA"/>
</dbReference>
<reference evidence="1 2" key="1">
    <citation type="submission" date="2023-10" db="EMBL/GenBank/DDBJ databases">
        <title>Genome-Wide Identification Analysis in wild type Solanum Pinnatisectum Reveals Some Genes Defensing Phytophthora Infestans.</title>
        <authorList>
            <person name="Sun C."/>
        </authorList>
    </citation>
    <scope>NUCLEOTIDE SEQUENCE [LARGE SCALE GENOMIC DNA]</scope>
    <source>
        <strain evidence="1">LQN</strain>
        <tissue evidence="1">Leaf</tissue>
    </source>
</reference>
<evidence type="ECO:0000313" key="1">
    <source>
        <dbReference type="EMBL" id="KAK4737655.1"/>
    </source>
</evidence>
<protein>
    <submittedName>
        <fullName evidence="1">Uncharacterized protein</fullName>
    </submittedName>
</protein>
<gene>
    <name evidence="1" type="ORF">R3W88_001352</name>
</gene>
<evidence type="ECO:0000313" key="2">
    <source>
        <dbReference type="Proteomes" id="UP001311915"/>
    </source>
</evidence>
<comment type="caution">
    <text evidence="1">The sequence shown here is derived from an EMBL/GenBank/DDBJ whole genome shotgun (WGS) entry which is preliminary data.</text>
</comment>
<name>A0AAV9MKT1_9SOLN</name>
<keyword evidence="2" id="KW-1185">Reference proteome</keyword>
<dbReference type="Proteomes" id="UP001311915">
    <property type="component" value="Unassembled WGS sequence"/>
</dbReference>